<dbReference type="SUPFAM" id="SSF52980">
    <property type="entry name" value="Restriction endonuclease-like"/>
    <property type="match status" value="1"/>
</dbReference>
<sequence>MNNRAIGNQAEDRACQFLRQNKYKILKRNWHFSFGEIDILARDRKKNICIIEVNSSSSALADASSRFVFFAQM</sequence>
<dbReference type="PANTHER" id="PTHR34039:SF1">
    <property type="entry name" value="UPF0102 PROTEIN YRAN"/>
    <property type="match status" value="1"/>
</dbReference>
<gene>
    <name evidence="2" type="ORF">CEN89_354</name>
</gene>
<evidence type="ECO:0000313" key="3">
    <source>
        <dbReference type="Proteomes" id="UP000315689"/>
    </source>
</evidence>
<dbReference type="PANTHER" id="PTHR34039">
    <property type="entry name" value="UPF0102 PROTEIN YRAN"/>
    <property type="match status" value="1"/>
</dbReference>
<dbReference type="EMBL" id="VMGK01000009">
    <property type="protein sequence ID" value="TSC92989.1"/>
    <property type="molecule type" value="Genomic_DNA"/>
</dbReference>
<dbReference type="AlphaFoldDB" id="A0A554LK12"/>
<comment type="caution">
    <text evidence="2">The sequence shown here is derived from an EMBL/GenBank/DDBJ whole genome shotgun (WGS) entry which is preliminary data.</text>
</comment>
<dbReference type="GO" id="GO:0003676">
    <property type="term" value="F:nucleic acid binding"/>
    <property type="evidence" value="ECO:0007669"/>
    <property type="project" value="InterPro"/>
</dbReference>
<comment type="similarity">
    <text evidence="1">Belongs to the UPF0102 family.</text>
</comment>
<reference evidence="2 3" key="1">
    <citation type="submission" date="2017-07" db="EMBL/GenBank/DDBJ databases">
        <title>Mechanisms for carbon and nitrogen cycling indicate functional differentiation within the Candidate Phyla Radiation.</title>
        <authorList>
            <person name="Danczak R.E."/>
            <person name="Johnston M.D."/>
            <person name="Kenah C."/>
            <person name="Slattery M."/>
            <person name="Wrighton K.C."/>
            <person name="Wilkins M.J."/>
        </authorList>
    </citation>
    <scope>NUCLEOTIDE SEQUENCE [LARGE SCALE GENOMIC DNA]</scope>
    <source>
        <strain evidence="2">Licking1014_7</strain>
    </source>
</reference>
<dbReference type="InterPro" id="IPR011856">
    <property type="entry name" value="tRNA_endonuc-like_dom_sf"/>
</dbReference>
<dbReference type="Gene3D" id="3.40.1350.10">
    <property type="match status" value="1"/>
</dbReference>
<evidence type="ECO:0008006" key="4">
    <source>
        <dbReference type="Google" id="ProtNLM"/>
    </source>
</evidence>
<evidence type="ECO:0000256" key="1">
    <source>
        <dbReference type="ARBA" id="ARBA00006738"/>
    </source>
</evidence>
<dbReference type="Proteomes" id="UP000315689">
    <property type="component" value="Unassembled WGS sequence"/>
</dbReference>
<organism evidence="2 3">
    <name type="scientific">Candidatus Berkelbacteria bacterium Licking1014_7</name>
    <dbReference type="NCBI Taxonomy" id="2017147"/>
    <lineage>
        <taxon>Bacteria</taxon>
        <taxon>Candidatus Berkelbacteria</taxon>
    </lineage>
</organism>
<proteinExistence type="inferred from homology"/>
<dbReference type="InterPro" id="IPR003509">
    <property type="entry name" value="UPF0102_YraN-like"/>
</dbReference>
<dbReference type="Pfam" id="PF02021">
    <property type="entry name" value="UPF0102"/>
    <property type="match status" value="1"/>
</dbReference>
<name>A0A554LK12_9BACT</name>
<evidence type="ECO:0000313" key="2">
    <source>
        <dbReference type="EMBL" id="TSC92989.1"/>
    </source>
</evidence>
<protein>
    <recommendedName>
        <fullName evidence="4">YraN family protein</fullName>
    </recommendedName>
</protein>
<accession>A0A554LK12</accession>
<dbReference type="InterPro" id="IPR011335">
    <property type="entry name" value="Restrct_endonuc-II-like"/>
</dbReference>